<reference evidence="3 4" key="2">
    <citation type="journal article" date="2017" name="Genome Biol.">
        <title>New reference genome sequences of hot pepper reveal the massive evolution of plant disease-resistance genes by retroduplication.</title>
        <authorList>
            <person name="Kim S."/>
            <person name="Park J."/>
            <person name="Yeom S.I."/>
            <person name="Kim Y.M."/>
            <person name="Seo E."/>
            <person name="Kim K.T."/>
            <person name="Kim M.S."/>
            <person name="Lee J.M."/>
            <person name="Cheong K."/>
            <person name="Shin H.S."/>
            <person name="Kim S.B."/>
            <person name="Han K."/>
            <person name="Lee J."/>
            <person name="Park M."/>
            <person name="Lee H.A."/>
            <person name="Lee H.Y."/>
            <person name="Lee Y."/>
            <person name="Oh S."/>
            <person name="Lee J.H."/>
            <person name="Choi E."/>
            <person name="Choi E."/>
            <person name="Lee S.E."/>
            <person name="Jeon J."/>
            <person name="Kim H."/>
            <person name="Choi G."/>
            <person name="Song H."/>
            <person name="Lee J."/>
            <person name="Lee S.C."/>
            <person name="Kwon J.K."/>
            <person name="Lee H.Y."/>
            <person name="Koo N."/>
            <person name="Hong Y."/>
            <person name="Kim R.W."/>
            <person name="Kang W.H."/>
            <person name="Huh J.H."/>
            <person name="Kang B.C."/>
            <person name="Yang T.J."/>
            <person name="Lee Y.H."/>
            <person name="Bennetzen J.L."/>
            <person name="Choi D."/>
        </authorList>
    </citation>
    <scope>NUCLEOTIDE SEQUENCE [LARGE SCALE GENOMIC DNA]</scope>
    <source>
        <strain evidence="4">cv. CM334</strain>
    </source>
</reference>
<evidence type="ECO:0000256" key="2">
    <source>
        <dbReference type="ARBA" id="ARBA00030238"/>
    </source>
</evidence>
<reference evidence="3 4" key="1">
    <citation type="journal article" date="2014" name="Nat. Genet.">
        <title>Genome sequence of the hot pepper provides insights into the evolution of pungency in Capsicum species.</title>
        <authorList>
            <person name="Kim S."/>
            <person name="Park M."/>
            <person name="Yeom S.I."/>
            <person name="Kim Y.M."/>
            <person name="Lee J.M."/>
            <person name="Lee H.A."/>
            <person name="Seo E."/>
            <person name="Choi J."/>
            <person name="Cheong K."/>
            <person name="Kim K.T."/>
            <person name="Jung K."/>
            <person name="Lee G.W."/>
            <person name="Oh S.K."/>
            <person name="Bae C."/>
            <person name="Kim S.B."/>
            <person name="Lee H.Y."/>
            <person name="Kim S.Y."/>
            <person name="Kim M.S."/>
            <person name="Kang B.C."/>
            <person name="Jo Y.D."/>
            <person name="Yang H.B."/>
            <person name="Jeong H.J."/>
            <person name="Kang W.H."/>
            <person name="Kwon J.K."/>
            <person name="Shin C."/>
            <person name="Lim J.Y."/>
            <person name="Park J.H."/>
            <person name="Huh J.H."/>
            <person name="Kim J.S."/>
            <person name="Kim B.D."/>
            <person name="Cohen O."/>
            <person name="Paran I."/>
            <person name="Suh M.C."/>
            <person name="Lee S.B."/>
            <person name="Kim Y.K."/>
            <person name="Shin Y."/>
            <person name="Noh S.J."/>
            <person name="Park J."/>
            <person name="Seo Y.S."/>
            <person name="Kwon S.Y."/>
            <person name="Kim H.A."/>
            <person name="Park J.M."/>
            <person name="Kim H.J."/>
            <person name="Choi S.B."/>
            <person name="Bosland P.W."/>
            <person name="Reeves G."/>
            <person name="Jo S.H."/>
            <person name="Lee B.W."/>
            <person name="Cho H.T."/>
            <person name="Choi H.S."/>
            <person name="Lee M.S."/>
            <person name="Yu Y."/>
            <person name="Do Choi Y."/>
            <person name="Park B.S."/>
            <person name="van Deynze A."/>
            <person name="Ashrafi H."/>
            <person name="Hill T."/>
            <person name="Kim W.T."/>
            <person name="Pai H.S."/>
            <person name="Ahn H.K."/>
            <person name="Yeam I."/>
            <person name="Giovannoni J.J."/>
            <person name="Rose J.K."/>
            <person name="Sorensen I."/>
            <person name="Lee S.J."/>
            <person name="Kim R.W."/>
            <person name="Choi I.Y."/>
            <person name="Choi B.S."/>
            <person name="Lim J.S."/>
            <person name="Lee Y.H."/>
            <person name="Choi D."/>
        </authorList>
    </citation>
    <scope>NUCLEOTIDE SEQUENCE [LARGE SCALE GENOMIC DNA]</scope>
    <source>
        <strain evidence="4">cv. CM334</strain>
    </source>
</reference>
<dbReference type="STRING" id="4072.A0A2G2ZZ93"/>
<dbReference type="EMBL" id="AYRZ02000003">
    <property type="protein sequence ID" value="PHT87302.1"/>
    <property type="molecule type" value="Genomic_DNA"/>
</dbReference>
<dbReference type="Gene3D" id="3.20.20.80">
    <property type="entry name" value="Glycosidases"/>
    <property type="match status" value="1"/>
</dbReference>
<comment type="caution">
    <text evidence="3">The sequence shown here is derived from an EMBL/GenBank/DDBJ whole genome shotgun (WGS) entry which is preliminary data.</text>
</comment>
<proteinExistence type="inferred from homology"/>
<dbReference type="AlphaFoldDB" id="A0A2G2ZZ93"/>
<evidence type="ECO:0000313" key="3">
    <source>
        <dbReference type="EMBL" id="PHT87302.1"/>
    </source>
</evidence>
<dbReference type="Proteomes" id="UP000222542">
    <property type="component" value="Unassembled WGS sequence"/>
</dbReference>
<dbReference type="Gramene" id="PHT87302">
    <property type="protein sequence ID" value="PHT87302"/>
    <property type="gene ID" value="T459_09408"/>
</dbReference>
<dbReference type="SUPFAM" id="SSF51445">
    <property type="entry name" value="(Trans)glycosidases"/>
    <property type="match status" value="1"/>
</dbReference>
<organism evidence="3 4">
    <name type="scientific">Capsicum annuum</name>
    <name type="common">Capsicum pepper</name>
    <dbReference type="NCBI Taxonomy" id="4072"/>
    <lineage>
        <taxon>Eukaryota</taxon>
        <taxon>Viridiplantae</taxon>
        <taxon>Streptophyta</taxon>
        <taxon>Embryophyta</taxon>
        <taxon>Tracheophyta</taxon>
        <taxon>Spermatophyta</taxon>
        <taxon>Magnoliopsida</taxon>
        <taxon>eudicotyledons</taxon>
        <taxon>Gunneridae</taxon>
        <taxon>Pentapetalae</taxon>
        <taxon>asterids</taxon>
        <taxon>lamiids</taxon>
        <taxon>Solanales</taxon>
        <taxon>Solanaceae</taxon>
        <taxon>Solanoideae</taxon>
        <taxon>Capsiceae</taxon>
        <taxon>Capsicum</taxon>
    </lineage>
</organism>
<dbReference type="InterPro" id="IPR017853">
    <property type="entry name" value="GH"/>
</dbReference>
<dbReference type="GO" id="GO:0005987">
    <property type="term" value="P:sucrose catabolic process"/>
    <property type="evidence" value="ECO:0000318"/>
    <property type="project" value="GO_Central"/>
</dbReference>
<dbReference type="PANTHER" id="PTHR43447">
    <property type="entry name" value="ALPHA-AMYLASE"/>
    <property type="match status" value="1"/>
</dbReference>
<comment type="similarity">
    <text evidence="1">Belongs to the glycosyl hydrolase 13 family.</text>
</comment>
<accession>A0A2G2ZZ93</accession>
<keyword evidence="4" id="KW-1185">Reference proteome</keyword>
<name>A0A2G2ZZ93_CAPAN</name>
<gene>
    <name evidence="3" type="ORF">T459_09408</name>
</gene>
<protein>
    <recommendedName>
        <fullName evidence="2">1,4-alpha-D-glucan glucanohydrolase</fullName>
    </recommendedName>
</protein>
<evidence type="ECO:0000313" key="4">
    <source>
        <dbReference type="Proteomes" id="UP000222542"/>
    </source>
</evidence>
<sequence length="203" mass="22600">MLTLGTISDSMTWLATPETQITASPANTLVVFAIFLSLAMDRNGTAGTDLPEPVPDKYSGVFCRTEFFLKLNNKPNGKLDYDQYKNDLVHWVQRVVTTFDYTTKGILGTVVGDTRFYLLKDYKGNPPGMIGRLPQNAVTFIDNHDTYSQQQCPFSTNPNDKATQGYAYILTHPGIPSARGRRVRPEDLAGRAKVLDGLLFLFP</sequence>
<dbReference type="GO" id="GO:0004556">
    <property type="term" value="F:alpha-amylase activity"/>
    <property type="evidence" value="ECO:0000318"/>
    <property type="project" value="GO_Central"/>
</dbReference>
<evidence type="ECO:0000256" key="1">
    <source>
        <dbReference type="ARBA" id="ARBA00008061"/>
    </source>
</evidence>